<reference evidence="3" key="1">
    <citation type="submission" date="2016-10" db="EMBL/GenBank/DDBJ databases">
        <authorList>
            <person name="Varghese N."/>
            <person name="Submissions S."/>
        </authorList>
    </citation>
    <scope>NUCLEOTIDE SEQUENCE [LARGE SCALE GENOMIC DNA]</scope>
    <source>
        <strain evidence="3">DSM 22127</strain>
    </source>
</reference>
<accession>A0A1H1WJE5</accession>
<keyword evidence="1" id="KW-0472">Membrane</keyword>
<proteinExistence type="predicted"/>
<feature type="transmembrane region" description="Helical" evidence="1">
    <location>
        <begin position="12"/>
        <end position="32"/>
    </location>
</feature>
<keyword evidence="1" id="KW-0812">Transmembrane</keyword>
<dbReference type="AlphaFoldDB" id="A0A1H1WJE5"/>
<keyword evidence="1" id="KW-1133">Transmembrane helix</keyword>
<gene>
    <name evidence="2" type="ORF">SAMN04488570_3164</name>
</gene>
<dbReference type="STRING" id="642780.SAMN04488570_3164"/>
<evidence type="ECO:0000256" key="1">
    <source>
        <dbReference type="SAM" id="Phobius"/>
    </source>
</evidence>
<keyword evidence="3" id="KW-1185">Reference proteome</keyword>
<evidence type="ECO:0008006" key="4">
    <source>
        <dbReference type="Google" id="ProtNLM"/>
    </source>
</evidence>
<evidence type="ECO:0000313" key="3">
    <source>
        <dbReference type="Proteomes" id="UP000198859"/>
    </source>
</evidence>
<dbReference type="RefSeq" id="WP_269457924.1">
    <property type="nucleotide sequence ID" value="NZ_LT629757.1"/>
</dbReference>
<name>A0A1H1WJE5_9ACTN</name>
<dbReference type="Proteomes" id="UP000198859">
    <property type="component" value="Chromosome I"/>
</dbReference>
<evidence type="ECO:0000313" key="2">
    <source>
        <dbReference type="EMBL" id="SDS96731.1"/>
    </source>
</evidence>
<dbReference type="EMBL" id="LT629757">
    <property type="protein sequence ID" value="SDS96731.1"/>
    <property type="molecule type" value="Genomic_DNA"/>
</dbReference>
<protein>
    <recommendedName>
        <fullName evidence="4">Oxalate:formate antiporter</fullName>
    </recommendedName>
</protein>
<organism evidence="2 3">
    <name type="scientific">Nocardioides scoriae</name>
    <dbReference type="NCBI Taxonomy" id="642780"/>
    <lineage>
        <taxon>Bacteria</taxon>
        <taxon>Bacillati</taxon>
        <taxon>Actinomycetota</taxon>
        <taxon>Actinomycetes</taxon>
        <taxon>Propionibacteriales</taxon>
        <taxon>Nocardioidaceae</taxon>
        <taxon>Nocardioides</taxon>
    </lineage>
</organism>
<sequence>MSQHDAHDRPTSPLLVTLAWLLVSVPLAYGLWQTLVKAAQLLG</sequence>